<dbReference type="GO" id="GO:0004672">
    <property type="term" value="F:protein kinase activity"/>
    <property type="evidence" value="ECO:0007669"/>
    <property type="project" value="InterPro"/>
</dbReference>
<proteinExistence type="predicted"/>
<dbReference type="SUPFAM" id="SSF56112">
    <property type="entry name" value="Protein kinase-like (PK-like)"/>
    <property type="match status" value="1"/>
</dbReference>
<dbReference type="PANTHER" id="PTHR38248">
    <property type="entry name" value="FUNK1 6"/>
    <property type="match status" value="1"/>
</dbReference>
<keyword evidence="3" id="KW-1185">Reference proteome</keyword>
<dbReference type="AlphaFoldDB" id="A0A0D2NBF6"/>
<protein>
    <recommendedName>
        <fullName evidence="1">Protein kinase domain-containing protein</fullName>
    </recommendedName>
</protein>
<name>A0A0D2NBF6_HYPSF</name>
<dbReference type="InterPro" id="IPR011009">
    <property type="entry name" value="Kinase-like_dom_sf"/>
</dbReference>
<evidence type="ECO:0000313" key="2">
    <source>
        <dbReference type="EMBL" id="KJA16489.1"/>
    </source>
</evidence>
<dbReference type="InterPro" id="IPR040976">
    <property type="entry name" value="Pkinase_fungal"/>
</dbReference>
<dbReference type="PROSITE" id="PS00109">
    <property type="entry name" value="PROTEIN_KINASE_TYR"/>
    <property type="match status" value="1"/>
</dbReference>
<dbReference type="PROSITE" id="PS50011">
    <property type="entry name" value="PROTEIN_KINASE_DOM"/>
    <property type="match status" value="1"/>
</dbReference>
<dbReference type="Pfam" id="PF17667">
    <property type="entry name" value="Pkinase_fungal"/>
    <property type="match status" value="1"/>
</dbReference>
<gene>
    <name evidence="2" type="ORF">HYPSUDRAFT_71332</name>
</gene>
<dbReference type="Gene3D" id="1.10.510.10">
    <property type="entry name" value="Transferase(Phosphotransferase) domain 1"/>
    <property type="match status" value="1"/>
</dbReference>
<dbReference type="SMART" id="SM00220">
    <property type="entry name" value="S_TKc"/>
    <property type="match status" value="1"/>
</dbReference>
<evidence type="ECO:0000313" key="3">
    <source>
        <dbReference type="Proteomes" id="UP000054270"/>
    </source>
</evidence>
<evidence type="ECO:0000259" key="1">
    <source>
        <dbReference type="PROSITE" id="PS50011"/>
    </source>
</evidence>
<dbReference type="PANTHER" id="PTHR38248:SF2">
    <property type="entry name" value="FUNK1 11"/>
    <property type="match status" value="1"/>
</dbReference>
<accession>A0A0D2NBF6</accession>
<dbReference type="OrthoDB" id="312874at2759"/>
<dbReference type="GO" id="GO:0005524">
    <property type="term" value="F:ATP binding"/>
    <property type="evidence" value="ECO:0007669"/>
    <property type="project" value="InterPro"/>
</dbReference>
<dbReference type="EMBL" id="KN817620">
    <property type="protein sequence ID" value="KJA16489.1"/>
    <property type="molecule type" value="Genomic_DNA"/>
</dbReference>
<sequence length="828" mass="93910">MSATNVFIQGNLEEQKEAVCKDLGSVPEIPVDLMMKYIIPNSQVDVSATMDTLKKAGTWSETTGWSDFNGQTPKELGNMKTHNRETEVFLRLKSVYEKIVSSAKFLSSIAPSPTLSYEQYPNIAPVSDTGVKTRPDGCGVLTSSQGVHTTNQRDIPLKEIGKPNWFDIAFVEEYKLEDRFSDTNDNIYKIIWSLHHIMSVDHRRRFAFGLTIGDRTTRIWFCCRQTVLVSQPFDFIKEAPVLVRFIASLAYASPIQLGYDPTMSLRWRGDGWHYDIKLTSQMPDGVIRTRVYETTRTICDSANNIRGRATRVYEATIEDPEDSSITHTVVLKDSWVDVGRSKEGDTLAALLEGATPEEKELFLTVVQHGVVKIDGHDDSTEDLILGGQTFCNPLVDEIAKALDNEDASIFTEDNDDDSILVDEMGSLSVNEHGENLNQLMPKPPSYDSRLYPLYHYPPPPTSRPGVIPSSSLNNTAKASTRGNAIDSLPHHTHRVLRAPIVYSPKVHYRIVFEEVGKSLLSVADSGELRAVDVSHALQDTTLALKFMAKRGYIHRDVSAGNIILYQNRAKLADLEFAKEYGIGQSSYVRTGTYHFMSGEVARGRYTHQPTFEAFAHNPIHDLESLWWVGVWCMMWHYPVSDTEELGNSKQEHINQMLIHGNQLFPTYHGVAEQTRIDEIYSPVTYRRRAVAQYDRPMQSFISRLERFRQCIAWAHRKTQKQLPRNDASYFTDVLRVSDPRRVSASDVINVEDDNPANASKMRPVFDMVYLILSRNVVGIGAPDQRLWPLDSIKQHSNWLKTKKYPKPRNHTHGAINIHHMNEDAYDDK</sequence>
<reference evidence="3" key="1">
    <citation type="submission" date="2014-04" db="EMBL/GenBank/DDBJ databases">
        <title>Evolutionary Origins and Diversification of the Mycorrhizal Mutualists.</title>
        <authorList>
            <consortium name="DOE Joint Genome Institute"/>
            <consortium name="Mycorrhizal Genomics Consortium"/>
            <person name="Kohler A."/>
            <person name="Kuo A."/>
            <person name="Nagy L.G."/>
            <person name="Floudas D."/>
            <person name="Copeland A."/>
            <person name="Barry K.W."/>
            <person name="Cichocki N."/>
            <person name="Veneault-Fourrey C."/>
            <person name="LaButti K."/>
            <person name="Lindquist E.A."/>
            <person name="Lipzen A."/>
            <person name="Lundell T."/>
            <person name="Morin E."/>
            <person name="Murat C."/>
            <person name="Riley R."/>
            <person name="Ohm R."/>
            <person name="Sun H."/>
            <person name="Tunlid A."/>
            <person name="Henrissat B."/>
            <person name="Grigoriev I.V."/>
            <person name="Hibbett D.S."/>
            <person name="Martin F."/>
        </authorList>
    </citation>
    <scope>NUCLEOTIDE SEQUENCE [LARGE SCALE GENOMIC DNA]</scope>
    <source>
        <strain evidence="3">FD-334 SS-4</strain>
    </source>
</reference>
<dbReference type="InterPro" id="IPR008266">
    <property type="entry name" value="Tyr_kinase_AS"/>
</dbReference>
<dbReference type="OMA" id="CVLKDCW"/>
<dbReference type="Proteomes" id="UP000054270">
    <property type="component" value="Unassembled WGS sequence"/>
</dbReference>
<feature type="domain" description="Protein kinase" evidence="1">
    <location>
        <begin position="418"/>
        <end position="765"/>
    </location>
</feature>
<organism evidence="2 3">
    <name type="scientific">Hypholoma sublateritium (strain FD-334 SS-4)</name>
    <dbReference type="NCBI Taxonomy" id="945553"/>
    <lineage>
        <taxon>Eukaryota</taxon>
        <taxon>Fungi</taxon>
        <taxon>Dikarya</taxon>
        <taxon>Basidiomycota</taxon>
        <taxon>Agaricomycotina</taxon>
        <taxon>Agaricomycetes</taxon>
        <taxon>Agaricomycetidae</taxon>
        <taxon>Agaricales</taxon>
        <taxon>Agaricineae</taxon>
        <taxon>Strophariaceae</taxon>
        <taxon>Hypholoma</taxon>
    </lineage>
</organism>
<dbReference type="InterPro" id="IPR000719">
    <property type="entry name" value="Prot_kinase_dom"/>
</dbReference>